<organism evidence="2 3">
    <name type="scientific">Streptomyces venezuelae</name>
    <dbReference type="NCBI Taxonomy" id="54571"/>
    <lineage>
        <taxon>Bacteria</taxon>
        <taxon>Bacillati</taxon>
        <taxon>Actinomycetota</taxon>
        <taxon>Actinomycetes</taxon>
        <taxon>Kitasatosporales</taxon>
        <taxon>Streptomycetaceae</taxon>
        <taxon>Streptomyces</taxon>
    </lineage>
</organism>
<feature type="domain" description="Mycothiol-dependent maleylpyruvate isomerase metal-binding" evidence="1">
    <location>
        <begin position="20"/>
        <end position="141"/>
    </location>
</feature>
<evidence type="ECO:0000259" key="1">
    <source>
        <dbReference type="Pfam" id="PF11716"/>
    </source>
</evidence>
<dbReference type="SUPFAM" id="SSF109854">
    <property type="entry name" value="DinB/YfiT-like putative metalloenzymes"/>
    <property type="match status" value="1"/>
</dbReference>
<dbReference type="NCBIfam" id="TIGR03086">
    <property type="entry name" value="TIGR03086 family metal-binding protein"/>
    <property type="match status" value="1"/>
</dbReference>
<dbReference type="InterPro" id="IPR017520">
    <property type="entry name" value="CHP03086"/>
</dbReference>
<dbReference type="InterPro" id="IPR024344">
    <property type="entry name" value="MDMPI_metal-binding"/>
</dbReference>
<accession>A0A5P2CLF4</accession>
<dbReference type="GO" id="GO:0046872">
    <property type="term" value="F:metal ion binding"/>
    <property type="evidence" value="ECO:0007669"/>
    <property type="project" value="InterPro"/>
</dbReference>
<dbReference type="NCBIfam" id="TIGR03083">
    <property type="entry name" value="maleylpyruvate isomerase family mycothiol-dependent enzyme"/>
    <property type="match status" value="1"/>
</dbReference>
<gene>
    <name evidence="2" type="ORF">DEJ49_20985</name>
</gene>
<dbReference type="RefSeq" id="WP_150185540.1">
    <property type="nucleotide sequence ID" value="NZ_CP029191.1"/>
</dbReference>
<dbReference type="EMBL" id="CP029191">
    <property type="protein sequence ID" value="QES43130.1"/>
    <property type="molecule type" value="Genomic_DNA"/>
</dbReference>
<dbReference type="InterPro" id="IPR034660">
    <property type="entry name" value="DinB/YfiT-like"/>
</dbReference>
<dbReference type="Proteomes" id="UP000324015">
    <property type="component" value="Chromosome"/>
</dbReference>
<reference evidence="2 3" key="1">
    <citation type="submission" date="2018-05" db="EMBL/GenBank/DDBJ databases">
        <title>Streptomyces venezuelae.</title>
        <authorList>
            <person name="Kim W."/>
            <person name="Lee N."/>
            <person name="Cho B.-K."/>
        </authorList>
    </citation>
    <scope>NUCLEOTIDE SEQUENCE [LARGE SCALE GENOMIC DNA]</scope>
    <source>
        <strain evidence="2 3">ATCC 14585</strain>
    </source>
</reference>
<evidence type="ECO:0000313" key="3">
    <source>
        <dbReference type="Proteomes" id="UP000324015"/>
    </source>
</evidence>
<name>A0A5P2CLF4_STRVZ</name>
<dbReference type="AlphaFoldDB" id="A0A5P2CLF4"/>
<dbReference type="InterPro" id="IPR017517">
    <property type="entry name" value="Maleyloyr_isom"/>
</dbReference>
<evidence type="ECO:0000313" key="2">
    <source>
        <dbReference type="EMBL" id="QES43130.1"/>
    </source>
</evidence>
<protein>
    <submittedName>
        <fullName evidence="2">TIGR03086 family protein</fullName>
    </submittedName>
</protein>
<proteinExistence type="predicted"/>
<sequence>MDTSRTPSAPSGLRISELLALAVERAAPVVRALPGDAGRLGAPTPCADYDVRALVNHLFHVVVQFQELAAKRASDFSETPDYLAEHGADWRERLLGEAERLVVAWGEPGADEGTTGAMDMPAETVGCMVLLDLTVHAWDLARATGQEYAQGDPEGDPVVTRLTAAVEAMAPMARKMGVFGEAVPVDEARASAFERLLASTGRDPYWMPGRVRAARE</sequence>
<dbReference type="Pfam" id="PF11716">
    <property type="entry name" value="MDMPI_N"/>
    <property type="match status" value="1"/>
</dbReference>
<dbReference type="Gene3D" id="1.20.120.450">
    <property type="entry name" value="dinb family like domain"/>
    <property type="match status" value="1"/>
</dbReference>